<dbReference type="PROSITE" id="PS50850">
    <property type="entry name" value="MFS"/>
    <property type="match status" value="1"/>
</dbReference>
<evidence type="ECO:0000256" key="7">
    <source>
        <dbReference type="ARBA" id="ARBA00023136"/>
    </source>
</evidence>
<dbReference type="PANTHER" id="PTHR23502:SF132">
    <property type="entry name" value="POLYAMINE TRANSPORTER 2-RELATED"/>
    <property type="match status" value="1"/>
</dbReference>
<feature type="transmembrane region" description="Helical" evidence="8">
    <location>
        <begin position="434"/>
        <end position="453"/>
    </location>
</feature>
<evidence type="ECO:0000256" key="6">
    <source>
        <dbReference type="ARBA" id="ARBA00022989"/>
    </source>
</evidence>
<dbReference type="EMBL" id="FNWQ01000003">
    <property type="protein sequence ID" value="SEH35405.1"/>
    <property type="molecule type" value="Genomic_DNA"/>
</dbReference>
<gene>
    <name evidence="10" type="ORF">SAMN05421593_3007</name>
</gene>
<dbReference type="GO" id="GO:1990961">
    <property type="term" value="P:xenobiotic detoxification by transmembrane export across the plasma membrane"/>
    <property type="evidence" value="ECO:0007669"/>
    <property type="project" value="InterPro"/>
</dbReference>
<dbReference type="Gene3D" id="1.20.1720.10">
    <property type="entry name" value="Multidrug resistance protein D"/>
    <property type="match status" value="1"/>
</dbReference>
<keyword evidence="5 8" id="KW-0812">Transmembrane</keyword>
<dbReference type="SUPFAM" id="SSF103473">
    <property type="entry name" value="MFS general substrate transporter"/>
    <property type="match status" value="1"/>
</dbReference>
<evidence type="ECO:0000259" key="9">
    <source>
        <dbReference type="PROSITE" id="PS50850"/>
    </source>
</evidence>
<dbReference type="AlphaFoldDB" id="A0A1H6HMG5"/>
<feature type="transmembrane region" description="Helical" evidence="8">
    <location>
        <begin position="139"/>
        <end position="158"/>
    </location>
</feature>
<dbReference type="GO" id="GO:0042910">
    <property type="term" value="F:xenobiotic transmembrane transporter activity"/>
    <property type="evidence" value="ECO:0007669"/>
    <property type="project" value="InterPro"/>
</dbReference>
<comment type="similarity">
    <text evidence="2">Belongs to the major facilitator superfamily. Bcr/CmlA family.</text>
</comment>
<dbReference type="CDD" id="cd17320">
    <property type="entry name" value="MFS_MdfA_MDR_like"/>
    <property type="match status" value="1"/>
</dbReference>
<dbReference type="Proteomes" id="UP000198561">
    <property type="component" value="Unassembled WGS sequence"/>
</dbReference>
<accession>A0A1H6HMG5</accession>
<feature type="transmembrane region" description="Helical" evidence="8">
    <location>
        <begin position="345"/>
        <end position="364"/>
    </location>
</feature>
<dbReference type="PANTHER" id="PTHR23502">
    <property type="entry name" value="MAJOR FACILITATOR SUPERFAMILY"/>
    <property type="match status" value="1"/>
</dbReference>
<dbReference type="InterPro" id="IPR020846">
    <property type="entry name" value="MFS_dom"/>
</dbReference>
<evidence type="ECO:0000256" key="8">
    <source>
        <dbReference type="SAM" id="Phobius"/>
    </source>
</evidence>
<dbReference type="Pfam" id="PF07690">
    <property type="entry name" value="MFS_1"/>
    <property type="match status" value="1"/>
</dbReference>
<keyword evidence="3" id="KW-0813">Transport</keyword>
<dbReference type="GO" id="GO:0005886">
    <property type="term" value="C:plasma membrane"/>
    <property type="evidence" value="ECO:0007669"/>
    <property type="project" value="UniProtKB-SubCell"/>
</dbReference>
<dbReference type="STRING" id="680127.SAMN05421593_3007"/>
<organism evidence="10 11">
    <name type="scientific">Chryseobacterium culicis</name>
    <dbReference type="NCBI Taxonomy" id="680127"/>
    <lineage>
        <taxon>Bacteria</taxon>
        <taxon>Pseudomonadati</taxon>
        <taxon>Bacteroidota</taxon>
        <taxon>Flavobacteriia</taxon>
        <taxon>Flavobacteriales</taxon>
        <taxon>Weeksellaceae</taxon>
        <taxon>Chryseobacterium group</taxon>
        <taxon>Chryseobacterium</taxon>
    </lineage>
</organism>
<feature type="transmembrane region" description="Helical" evidence="8">
    <location>
        <begin position="229"/>
        <end position="247"/>
    </location>
</feature>
<feature type="transmembrane region" description="Helical" evidence="8">
    <location>
        <begin position="280"/>
        <end position="299"/>
    </location>
</feature>
<feature type="domain" description="Major facilitator superfamily (MFS) profile" evidence="9">
    <location>
        <begin position="73"/>
        <end position="460"/>
    </location>
</feature>
<keyword evidence="6 8" id="KW-1133">Transmembrane helix</keyword>
<sequence length="471" mass="51979">MDSDLEKVNPQIVPFIFNLNKLFERNQIRKSSVCAILPSVLFLKNHTFYSNFAAGKNACEGLLLFMKKNLNIVVFILALLNTLESLSIDLYLPAFPSMAKIFNTDIGHIQVSISVFFAGFAFGQLLWGPLSDKKGRKPMLYCGLLLFIIGATAIYFTSDIYVLWAMRFLQAFGGSAGIVIGRAIIIDLYDKHKAVTIFSQQSQISGIAPIVAPLLGSVFLKFWGWNSSFAFLCIMGLITFFMVYKYVPETNTRIHLSDDEMPDEKGLKDQLKMIISNKDFINSTMVGSIAFASLIIYISNAPFLFMEIHGFSSSTFSFIFAFNSLALITAAYITPKLIKRISNSTLLFAATIVLLVVCTLHILIAAENLSVALEIAMLYLSLLAIGILFPITSAHALSPFKEGRGTAAALLGFMQLMVTFLISALIGFLEADSIIPMVVTRSGMALIAVWFGYRIFKTHKVAPSIVARSGN</sequence>
<evidence type="ECO:0000256" key="2">
    <source>
        <dbReference type="ARBA" id="ARBA00006236"/>
    </source>
</evidence>
<feature type="transmembrane region" description="Helical" evidence="8">
    <location>
        <begin position="376"/>
        <end position="397"/>
    </location>
</feature>
<protein>
    <submittedName>
        <fullName evidence="10">MFS transporter, DHA1 family, bicyclomycin/chloramphenicol resistance protein</fullName>
    </submittedName>
</protein>
<evidence type="ECO:0000313" key="11">
    <source>
        <dbReference type="Proteomes" id="UP000198561"/>
    </source>
</evidence>
<evidence type="ECO:0000313" key="10">
    <source>
        <dbReference type="EMBL" id="SEH35405.1"/>
    </source>
</evidence>
<keyword evidence="7 8" id="KW-0472">Membrane</keyword>
<keyword evidence="4" id="KW-1003">Cell membrane</keyword>
<evidence type="ECO:0000256" key="5">
    <source>
        <dbReference type="ARBA" id="ARBA00022692"/>
    </source>
</evidence>
<feature type="transmembrane region" description="Helical" evidence="8">
    <location>
        <begin position="311"/>
        <end position="333"/>
    </location>
</feature>
<dbReference type="InterPro" id="IPR011701">
    <property type="entry name" value="MFS"/>
</dbReference>
<comment type="subcellular location">
    <subcellularLocation>
        <location evidence="1">Cell membrane</location>
        <topology evidence="1">Multi-pass membrane protein</topology>
    </subcellularLocation>
</comment>
<feature type="transmembrane region" description="Helical" evidence="8">
    <location>
        <begin position="72"/>
        <end position="94"/>
    </location>
</feature>
<dbReference type="NCBIfam" id="TIGR00710">
    <property type="entry name" value="efflux_Bcr_CflA"/>
    <property type="match status" value="1"/>
</dbReference>
<feature type="transmembrane region" description="Helical" evidence="8">
    <location>
        <begin position="106"/>
        <end position="127"/>
    </location>
</feature>
<evidence type="ECO:0000256" key="3">
    <source>
        <dbReference type="ARBA" id="ARBA00022448"/>
    </source>
</evidence>
<feature type="transmembrane region" description="Helical" evidence="8">
    <location>
        <begin position="409"/>
        <end position="428"/>
    </location>
</feature>
<dbReference type="InterPro" id="IPR004812">
    <property type="entry name" value="Efflux_drug-R_Bcr/CmlA"/>
</dbReference>
<evidence type="ECO:0000256" key="4">
    <source>
        <dbReference type="ARBA" id="ARBA00022475"/>
    </source>
</evidence>
<proteinExistence type="inferred from homology"/>
<reference evidence="10 11" key="1">
    <citation type="submission" date="2016-10" db="EMBL/GenBank/DDBJ databases">
        <authorList>
            <person name="de Groot N.N."/>
        </authorList>
    </citation>
    <scope>NUCLEOTIDE SEQUENCE [LARGE SCALE GENOMIC DNA]</scope>
    <source>
        <strain evidence="10 11">DSM 23031</strain>
    </source>
</reference>
<name>A0A1H6HMG5_CHRCI</name>
<evidence type="ECO:0000256" key="1">
    <source>
        <dbReference type="ARBA" id="ARBA00004651"/>
    </source>
</evidence>
<dbReference type="InterPro" id="IPR036259">
    <property type="entry name" value="MFS_trans_sf"/>
</dbReference>